<evidence type="ECO:0000256" key="1">
    <source>
        <dbReference type="SAM" id="SignalP"/>
    </source>
</evidence>
<proteinExistence type="predicted"/>
<dbReference type="EMBL" id="CP000383">
    <property type="protein sequence ID" value="ABG59527.1"/>
    <property type="molecule type" value="Genomic_DNA"/>
</dbReference>
<feature type="chain" id="PRO_5027053877" evidence="1">
    <location>
        <begin position="24"/>
        <end position="50"/>
    </location>
</feature>
<feature type="signal peptide" evidence="1">
    <location>
        <begin position="1"/>
        <end position="23"/>
    </location>
</feature>
<gene>
    <name evidence="2" type="ordered locus">CHU_2264</name>
</gene>
<protein>
    <submittedName>
        <fullName evidence="2">Uncharacterized protein</fullName>
    </submittedName>
</protein>
<sequence length="50" mass="5529">MKKVVFTMALLIFLAAISYASTAASEPNYKHQSGSKATHRIVHPVDHFTI</sequence>
<dbReference type="AlphaFoldDB" id="A0A6N4SSY3"/>
<accession>A0A6N4SSY3</accession>
<dbReference type="KEGG" id="chu:CHU_2264"/>
<reference evidence="2 3" key="1">
    <citation type="journal article" date="2007" name="Appl. Environ. Microbiol.">
        <title>Genome sequence of the cellulolytic gliding bacterium Cytophaga hutchinsonii.</title>
        <authorList>
            <person name="Xie G."/>
            <person name="Bruce D.C."/>
            <person name="Challacombe J.F."/>
            <person name="Chertkov O."/>
            <person name="Detter J.C."/>
            <person name="Gilna P."/>
            <person name="Han C.S."/>
            <person name="Lucas S."/>
            <person name="Misra M."/>
            <person name="Myers G.L."/>
            <person name="Richardson P."/>
            <person name="Tapia R."/>
            <person name="Thayer N."/>
            <person name="Thompson L.S."/>
            <person name="Brettin T.S."/>
            <person name="Henrissat B."/>
            <person name="Wilson D.B."/>
            <person name="McBride M.J."/>
        </authorList>
    </citation>
    <scope>NUCLEOTIDE SEQUENCE [LARGE SCALE GENOMIC DNA]</scope>
    <source>
        <strain evidence="3">ATCC 33406 / DSM 1761 / CIP 103989 / NBRC 15051 / NCIMB 9469 / D465</strain>
    </source>
</reference>
<dbReference type="Proteomes" id="UP000001822">
    <property type="component" value="Chromosome"/>
</dbReference>
<name>A0A6N4SSY3_CYTH3</name>
<keyword evidence="3" id="KW-1185">Reference proteome</keyword>
<evidence type="ECO:0000313" key="3">
    <source>
        <dbReference type="Proteomes" id="UP000001822"/>
    </source>
</evidence>
<organism evidence="2 3">
    <name type="scientific">Cytophaga hutchinsonii (strain ATCC 33406 / DSM 1761 / CIP 103989 / NBRC 15051 / NCIMB 9469 / D465)</name>
    <dbReference type="NCBI Taxonomy" id="269798"/>
    <lineage>
        <taxon>Bacteria</taxon>
        <taxon>Pseudomonadati</taxon>
        <taxon>Bacteroidota</taxon>
        <taxon>Cytophagia</taxon>
        <taxon>Cytophagales</taxon>
        <taxon>Cytophagaceae</taxon>
        <taxon>Cytophaga</taxon>
    </lineage>
</organism>
<keyword evidence="1" id="KW-0732">Signal</keyword>
<dbReference type="RefSeq" id="WP_011585644.1">
    <property type="nucleotide sequence ID" value="NC_008255.1"/>
</dbReference>
<evidence type="ECO:0000313" key="2">
    <source>
        <dbReference type="EMBL" id="ABG59527.1"/>
    </source>
</evidence>